<reference evidence="3 4" key="1">
    <citation type="submission" date="2023-12" db="EMBL/GenBank/DDBJ databases">
        <title>Baltic Sea Cyanobacteria.</title>
        <authorList>
            <person name="Delbaje E."/>
            <person name="Fewer D.P."/>
            <person name="Shishido T.K."/>
        </authorList>
    </citation>
    <scope>NUCLEOTIDE SEQUENCE [LARGE SCALE GENOMIC DNA]</scope>
    <source>
        <strain evidence="3 4">UHCC 0139</strain>
    </source>
</reference>
<dbReference type="InterPro" id="IPR011542">
    <property type="entry name" value="SUF_FeS_clus_asmbl_SufD"/>
</dbReference>
<dbReference type="EMBL" id="JAYGHX010000011">
    <property type="protein sequence ID" value="MEA5392479.1"/>
    <property type="molecule type" value="Genomic_DNA"/>
</dbReference>
<accession>A0ABU5RXG4</accession>
<dbReference type="PANTHER" id="PTHR43575:SF1">
    <property type="entry name" value="PROTEIN ABCI7, CHLOROPLASTIC"/>
    <property type="match status" value="1"/>
</dbReference>
<dbReference type="SUPFAM" id="SSF101960">
    <property type="entry name" value="Stabilizer of iron transporter SufD"/>
    <property type="match status" value="1"/>
</dbReference>
<dbReference type="InterPro" id="IPR037284">
    <property type="entry name" value="SUF_FeS_clus_asmbl_SufBD_sf"/>
</dbReference>
<dbReference type="RefSeq" id="WP_323306425.1">
    <property type="nucleotide sequence ID" value="NZ_JAYGHX010000011.1"/>
</dbReference>
<dbReference type="InterPro" id="IPR000825">
    <property type="entry name" value="SUF_FeS_clus_asmbl_SufBD_core"/>
</dbReference>
<protein>
    <submittedName>
        <fullName evidence="3">Fe-S cluster assembly protein SufD</fullName>
    </submittedName>
</protein>
<evidence type="ECO:0000313" key="3">
    <source>
        <dbReference type="EMBL" id="MEA5392479.1"/>
    </source>
</evidence>
<dbReference type="PANTHER" id="PTHR43575">
    <property type="entry name" value="PROTEIN ABCI7, CHLOROPLASTIC"/>
    <property type="match status" value="1"/>
</dbReference>
<keyword evidence="4" id="KW-1185">Reference proteome</keyword>
<sequence length="426" mass="43991">MVAASLSTPTAAAGAAPGGWIAALLANAGGVASAGADALAASRTRAAQALAQTPLPSRRAEAWRFTDLAPLTALSPTLLSPAPAAQPETAAGSLRLSLDGHSDPLAGISLPAGLEPISGDELNETLGQVLAATGSAELWPVLLNGATARHVLALRVRGPVATTLELVSDAGAGEGILPLRLLLVLEPDASIEILQVHRSGGANLTSVVLEARLGEGAELRHGLLASGADTSCLLATVAVEQATGSRFSGVSAHGGWALGRLEPRLVQRAGAAHSALKALQLADGRQISDTHSQMVFEGPDGRLVQLHKAVADGQGRSVFNGAVQVPRLAQRTDAAQLSRNLLLSDRARIDTKPELEIVADDVRCAHGATVSRLEQDELFYLQSRGIAADQAARLLLRGFCEEVLQELPEAARPWQPLASLLGEQGR</sequence>
<dbReference type="NCBIfam" id="TIGR01981">
    <property type="entry name" value="sufD"/>
    <property type="match status" value="1"/>
</dbReference>
<feature type="domain" description="SUF system FeS cluster assembly SufBD core" evidence="2">
    <location>
        <begin position="177"/>
        <end position="399"/>
    </location>
</feature>
<proteinExistence type="inferred from homology"/>
<evidence type="ECO:0000259" key="2">
    <source>
        <dbReference type="Pfam" id="PF01458"/>
    </source>
</evidence>
<gene>
    <name evidence="3" type="primary">sufD</name>
    <name evidence="3" type="ORF">VB738_14545</name>
</gene>
<dbReference type="InterPro" id="IPR055346">
    <property type="entry name" value="Fe-S_cluster_assembly_SufBD"/>
</dbReference>
<name>A0ABU5RXG4_9CYAN</name>
<organism evidence="3 4">
    <name type="scientific">Cyanobium gracile UHCC 0139</name>
    <dbReference type="NCBI Taxonomy" id="3110308"/>
    <lineage>
        <taxon>Bacteria</taxon>
        <taxon>Bacillati</taxon>
        <taxon>Cyanobacteriota</taxon>
        <taxon>Cyanophyceae</taxon>
        <taxon>Synechococcales</taxon>
        <taxon>Prochlorococcaceae</taxon>
        <taxon>Cyanobium</taxon>
    </lineage>
</organism>
<comment type="caution">
    <text evidence="3">The sequence shown here is derived from an EMBL/GenBank/DDBJ whole genome shotgun (WGS) entry which is preliminary data.</text>
</comment>
<comment type="similarity">
    <text evidence="1">Belongs to the iron-sulfur cluster assembly SufBD family.</text>
</comment>
<dbReference type="Proteomes" id="UP001304461">
    <property type="component" value="Unassembled WGS sequence"/>
</dbReference>
<evidence type="ECO:0000313" key="4">
    <source>
        <dbReference type="Proteomes" id="UP001304461"/>
    </source>
</evidence>
<dbReference type="Pfam" id="PF01458">
    <property type="entry name" value="SUFBD_core"/>
    <property type="match status" value="1"/>
</dbReference>
<evidence type="ECO:0000256" key="1">
    <source>
        <dbReference type="ARBA" id="ARBA00043967"/>
    </source>
</evidence>